<proteinExistence type="predicted"/>
<dbReference type="Proteomes" id="UP000271162">
    <property type="component" value="Unassembled WGS sequence"/>
</dbReference>
<dbReference type="WBParaSite" id="NBR_0001453301-mRNA-1">
    <property type="protein sequence ID" value="NBR_0001453301-mRNA-1"/>
    <property type="gene ID" value="NBR_0001453301"/>
</dbReference>
<reference evidence="3" key="1">
    <citation type="submission" date="2017-02" db="UniProtKB">
        <authorList>
            <consortium name="WormBaseParasite"/>
        </authorList>
    </citation>
    <scope>IDENTIFICATION</scope>
</reference>
<evidence type="ECO:0000313" key="3">
    <source>
        <dbReference type="WBParaSite" id="NBR_0001453301-mRNA-1"/>
    </source>
</evidence>
<name>A0A0N4YD57_NIPBR</name>
<reference evidence="1 2" key="2">
    <citation type="submission" date="2018-11" db="EMBL/GenBank/DDBJ databases">
        <authorList>
            <consortium name="Pathogen Informatics"/>
        </authorList>
    </citation>
    <scope>NUCLEOTIDE SEQUENCE [LARGE SCALE GENOMIC DNA]</scope>
</reference>
<dbReference type="EMBL" id="UYSL01021397">
    <property type="protein sequence ID" value="VDL78123.1"/>
    <property type="molecule type" value="Genomic_DNA"/>
</dbReference>
<dbReference type="AlphaFoldDB" id="A0A0N4YD57"/>
<evidence type="ECO:0000313" key="2">
    <source>
        <dbReference type="Proteomes" id="UP000271162"/>
    </source>
</evidence>
<keyword evidence="2" id="KW-1185">Reference proteome</keyword>
<protein>
    <submittedName>
        <fullName evidence="3">Transposase</fullName>
    </submittedName>
</protein>
<accession>A0A0N4YD57</accession>
<evidence type="ECO:0000313" key="1">
    <source>
        <dbReference type="EMBL" id="VDL78123.1"/>
    </source>
</evidence>
<organism evidence="3">
    <name type="scientific">Nippostrongylus brasiliensis</name>
    <name type="common">Rat hookworm</name>
    <dbReference type="NCBI Taxonomy" id="27835"/>
    <lineage>
        <taxon>Eukaryota</taxon>
        <taxon>Metazoa</taxon>
        <taxon>Ecdysozoa</taxon>
        <taxon>Nematoda</taxon>
        <taxon>Chromadorea</taxon>
        <taxon>Rhabditida</taxon>
        <taxon>Rhabditina</taxon>
        <taxon>Rhabditomorpha</taxon>
        <taxon>Strongyloidea</taxon>
        <taxon>Heligmosomidae</taxon>
        <taxon>Nippostrongylus</taxon>
    </lineage>
</organism>
<gene>
    <name evidence="1" type="ORF">NBR_LOCUS14534</name>
</gene>
<sequence length="71" mass="8295">MDSRRRLNIGFKKELEVWLEGKEKPNRKMLLTVYQRYLGQTGGDAFTEAMLLGDKQLRLYNQIANNCMQNG</sequence>